<comment type="caution">
    <text evidence="2">The sequence shown here is derived from an EMBL/GenBank/DDBJ whole genome shotgun (WGS) entry which is preliminary data.</text>
</comment>
<dbReference type="RefSeq" id="XP_028473682.1">
    <property type="nucleotide sequence ID" value="XM_028618004.1"/>
</dbReference>
<accession>A0A427XI29</accession>
<sequence length="60" mass="6779">MIIPLSLLCDSNRTESDSSDDGTCDGDNSGNNEGEQCVPETFVYHGRYVWRCKYCGYYVD</sequence>
<protein>
    <submittedName>
        <fullName evidence="2">Uncharacterized protein</fullName>
    </submittedName>
</protein>
<gene>
    <name evidence="2" type="ORF">EHS24_002260</name>
</gene>
<dbReference type="Proteomes" id="UP000279236">
    <property type="component" value="Unassembled WGS sequence"/>
</dbReference>
<proteinExistence type="predicted"/>
<dbReference type="AlphaFoldDB" id="A0A427XI29"/>
<feature type="region of interest" description="Disordered" evidence="1">
    <location>
        <begin position="9"/>
        <end position="35"/>
    </location>
</feature>
<reference evidence="2 3" key="1">
    <citation type="submission" date="2018-11" db="EMBL/GenBank/DDBJ databases">
        <title>Genome sequence of Apiotrichum porosum DSM 27194.</title>
        <authorList>
            <person name="Aliyu H."/>
            <person name="Gorte O."/>
            <person name="Ochsenreither K."/>
        </authorList>
    </citation>
    <scope>NUCLEOTIDE SEQUENCE [LARGE SCALE GENOMIC DNA]</scope>
    <source>
        <strain evidence="2 3">DSM 27194</strain>
    </source>
</reference>
<evidence type="ECO:0000313" key="2">
    <source>
        <dbReference type="EMBL" id="RSH78535.1"/>
    </source>
</evidence>
<evidence type="ECO:0000313" key="3">
    <source>
        <dbReference type="Proteomes" id="UP000279236"/>
    </source>
</evidence>
<organism evidence="2 3">
    <name type="scientific">Apiotrichum porosum</name>
    <dbReference type="NCBI Taxonomy" id="105984"/>
    <lineage>
        <taxon>Eukaryota</taxon>
        <taxon>Fungi</taxon>
        <taxon>Dikarya</taxon>
        <taxon>Basidiomycota</taxon>
        <taxon>Agaricomycotina</taxon>
        <taxon>Tremellomycetes</taxon>
        <taxon>Trichosporonales</taxon>
        <taxon>Trichosporonaceae</taxon>
        <taxon>Apiotrichum</taxon>
    </lineage>
</organism>
<keyword evidence="3" id="KW-1185">Reference proteome</keyword>
<evidence type="ECO:0000256" key="1">
    <source>
        <dbReference type="SAM" id="MobiDB-lite"/>
    </source>
</evidence>
<dbReference type="GeneID" id="39586803"/>
<name>A0A427XI29_9TREE</name>
<dbReference type="EMBL" id="RSCE01000012">
    <property type="protein sequence ID" value="RSH78535.1"/>
    <property type="molecule type" value="Genomic_DNA"/>
</dbReference>